<evidence type="ECO:0000256" key="1">
    <source>
        <dbReference type="SAM" id="MobiDB-lite"/>
    </source>
</evidence>
<dbReference type="AlphaFoldDB" id="A0AAW0WB37"/>
<feature type="non-terminal residue" evidence="2">
    <location>
        <position position="1"/>
    </location>
</feature>
<feature type="region of interest" description="Disordered" evidence="1">
    <location>
        <begin position="78"/>
        <end position="141"/>
    </location>
</feature>
<reference evidence="2 3" key="1">
    <citation type="journal article" date="2024" name="BMC Genomics">
        <title>Genome assembly of redclaw crayfish (Cherax quadricarinatus) provides insights into its immune adaptation and hypoxia tolerance.</title>
        <authorList>
            <person name="Liu Z."/>
            <person name="Zheng J."/>
            <person name="Li H."/>
            <person name="Fang K."/>
            <person name="Wang S."/>
            <person name="He J."/>
            <person name="Zhou D."/>
            <person name="Weng S."/>
            <person name="Chi M."/>
            <person name="Gu Z."/>
            <person name="He J."/>
            <person name="Li F."/>
            <person name="Wang M."/>
        </authorList>
    </citation>
    <scope>NUCLEOTIDE SEQUENCE [LARGE SCALE GENOMIC DNA]</scope>
    <source>
        <strain evidence="2">ZL_2023a</strain>
    </source>
</reference>
<comment type="caution">
    <text evidence="2">The sequence shown here is derived from an EMBL/GenBank/DDBJ whole genome shotgun (WGS) entry which is preliminary data.</text>
</comment>
<evidence type="ECO:0000313" key="2">
    <source>
        <dbReference type="EMBL" id="KAK8728730.1"/>
    </source>
</evidence>
<feature type="compositionally biased region" description="Polar residues" evidence="1">
    <location>
        <begin position="90"/>
        <end position="107"/>
    </location>
</feature>
<sequence length="141" mass="15371">TVKRYFREFSFFNEQITLQNVTVYPGPIKVLRRNTIGIPGQFALGIYDPLKFALNLFILAASQSLFLNAYISSPYTKDSLFGGEDAPPDNGQQDNNTTQDVGNSVDNQGLGEGDNQGSDLGEGPTLNEPVTTVLPEGRNPD</sequence>
<keyword evidence="3" id="KW-1185">Reference proteome</keyword>
<feature type="non-terminal residue" evidence="2">
    <location>
        <position position="141"/>
    </location>
</feature>
<protein>
    <submittedName>
        <fullName evidence="2">Uncharacterized protein</fullName>
    </submittedName>
</protein>
<gene>
    <name evidence="2" type="ORF">OTU49_009116</name>
</gene>
<accession>A0AAW0WB37</accession>
<dbReference type="EMBL" id="JARKIK010000071">
    <property type="protein sequence ID" value="KAK8728730.1"/>
    <property type="molecule type" value="Genomic_DNA"/>
</dbReference>
<name>A0AAW0WB37_CHEQU</name>
<dbReference type="Proteomes" id="UP001445076">
    <property type="component" value="Unassembled WGS sequence"/>
</dbReference>
<proteinExistence type="predicted"/>
<organism evidence="2 3">
    <name type="scientific">Cherax quadricarinatus</name>
    <name type="common">Australian red claw crayfish</name>
    <dbReference type="NCBI Taxonomy" id="27406"/>
    <lineage>
        <taxon>Eukaryota</taxon>
        <taxon>Metazoa</taxon>
        <taxon>Ecdysozoa</taxon>
        <taxon>Arthropoda</taxon>
        <taxon>Crustacea</taxon>
        <taxon>Multicrustacea</taxon>
        <taxon>Malacostraca</taxon>
        <taxon>Eumalacostraca</taxon>
        <taxon>Eucarida</taxon>
        <taxon>Decapoda</taxon>
        <taxon>Pleocyemata</taxon>
        <taxon>Astacidea</taxon>
        <taxon>Parastacoidea</taxon>
        <taxon>Parastacidae</taxon>
        <taxon>Cherax</taxon>
    </lineage>
</organism>
<evidence type="ECO:0000313" key="3">
    <source>
        <dbReference type="Proteomes" id="UP001445076"/>
    </source>
</evidence>